<dbReference type="InterPro" id="IPR028081">
    <property type="entry name" value="Leu-bd"/>
</dbReference>
<keyword evidence="6" id="KW-1185">Reference proteome</keyword>
<dbReference type="EMBL" id="CP018171">
    <property type="protein sequence ID" value="APH72381.1"/>
    <property type="molecule type" value="Genomic_DNA"/>
</dbReference>
<evidence type="ECO:0000313" key="6">
    <source>
        <dbReference type="Proteomes" id="UP000182840"/>
    </source>
</evidence>
<evidence type="ECO:0000256" key="1">
    <source>
        <dbReference type="ARBA" id="ARBA00010062"/>
    </source>
</evidence>
<evidence type="ECO:0000259" key="4">
    <source>
        <dbReference type="Pfam" id="PF13458"/>
    </source>
</evidence>
<dbReference type="RefSeq" id="WP_072605277.1">
    <property type="nucleotide sequence ID" value="NZ_CP018171.1"/>
</dbReference>
<dbReference type="CDD" id="cd06342">
    <property type="entry name" value="PBP1_ABC_LIVBP-like"/>
    <property type="match status" value="1"/>
</dbReference>
<keyword evidence="2 3" id="KW-0732">Signal</keyword>
<feature type="domain" description="Leucine-binding protein" evidence="4">
    <location>
        <begin position="24"/>
        <end position="343"/>
    </location>
</feature>
<dbReference type="PANTHER" id="PTHR47151">
    <property type="entry name" value="LEU/ILE/VAL-BINDING ABC TRANSPORTER SUBUNIT"/>
    <property type="match status" value="1"/>
</dbReference>
<reference evidence="6" key="1">
    <citation type="submission" date="2016-11" db="EMBL/GenBank/DDBJ databases">
        <title>Mesorhizobium oceanicum sp. nov., isolated from deep seawater in South China Sea.</title>
        <authorList>
            <person name="Fu G.-Y."/>
        </authorList>
    </citation>
    <scope>NUCLEOTIDE SEQUENCE [LARGE SCALE GENOMIC DNA]</scope>
    <source>
        <strain evidence="6">B7</strain>
    </source>
</reference>
<dbReference type="OrthoDB" id="8439308at2"/>
<feature type="signal peptide" evidence="3">
    <location>
        <begin position="1"/>
        <end position="21"/>
    </location>
</feature>
<evidence type="ECO:0000256" key="3">
    <source>
        <dbReference type="SAM" id="SignalP"/>
    </source>
</evidence>
<dbReference type="AlphaFoldDB" id="A0A1L3SSQ5"/>
<dbReference type="SUPFAM" id="SSF53822">
    <property type="entry name" value="Periplasmic binding protein-like I"/>
    <property type="match status" value="1"/>
</dbReference>
<proteinExistence type="inferred from homology"/>
<dbReference type="InterPro" id="IPR028082">
    <property type="entry name" value="Peripla_BP_I"/>
</dbReference>
<dbReference type="PANTHER" id="PTHR47151:SF2">
    <property type="entry name" value="AMINO ACID BINDING PROTEIN"/>
    <property type="match status" value="1"/>
</dbReference>
<dbReference type="Pfam" id="PF13458">
    <property type="entry name" value="Peripla_BP_6"/>
    <property type="match status" value="1"/>
</dbReference>
<sequence>MSKHILPALLLIGLSTGSASAETLGLAAPLSDTAALLGEQMRAGAAAAIEAAGGDNELDVRDTECTAEGGTAAARHFVEAKVAAVTGFLCVEAIEAAMPILAEAGIPVITTGVRVDSLTDRKEKTGWSVFRLAPRTDEELAAVSRILTDRWRDELFAVIDDGTIYGRELAEGFRLAAEQSGLKPVFTDTFRPQLENQIALAGRLRKAGATHVFAGGDRADIAILGRDAAELGYDLVIAGGEALRAARDEVDLVPGTLMIGLPDWADTADAQVVAKLRAAGVEPEGYVVPTYAAVEIALAAMAAAEESDATIAGSLAGGTFSSALGDVRFDAKGDWTGNPYRLFSYGGNEFVPVE</sequence>
<evidence type="ECO:0000313" key="5">
    <source>
        <dbReference type="EMBL" id="APH72381.1"/>
    </source>
</evidence>
<organism evidence="5 6">
    <name type="scientific">Aquibium oceanicum</name>
    <dbReference type="NCBI Taxonomy" id="1670800"/>
    <lineage>
        <taxon>Bacteria</taxon>
        <taxon>Pseudomonadati</taxon>
        <taxon>Pseudomonadota</taxon>
        <taxon>Alphaproteobacteria</taxon>
        <taxon>Hyphomicrobiales</taxon>
        <taxon>Phyllobacteriaceae</taxon>
        <taxon>Aquibium</taxon>
    </lineage>
</organism>
<gene>
    <name evidence="5" type="ORF">BSQ44_14195</name>
</gene>
<dbReference type="Gene3D" id="3.40.50.2300">
    <property type="match status" value="2"/>
</dbReference>
<evidence type="ECO:0000256" key="2">
    <source>
        <dbReference type="ARBA" id="ARBA00022729"/>
    </source>
</evidence>
<name>A0A1L3SSQ5_9HYPH</name>
<feature type="chain" id="PRO_5012001381" evidence="3">
    <location>
        <begin position="22"/>
        <end position="354"/>
    </location>
</feature>
<protein>
    <submittedName>
        <fullName evidence="5">Branched-chain amino acid ABC transporter substrate-binding protein</fullName>
    </submittedName>
</protein>
<dbReference type="KEGG" id="meso:BSQ44_14195"/>
<dbReference type="STRING" id="1670800.BSQ44_14195"/>
<accession>A0A1L3SSQ5</accession>
<comment type="similarity">
    <text evidence="1">Belongs to the leucine-binding protein family.</text>
</comment>
<dbReference type="Proteomes" id="UP000182840">
    <property type="component" value="Chromosome"/>
</dbReference>